<organism evidence="3 4">
    <name type="scientific">Truepera radiovictrix (strain DSM 17093 / CIP 108686 / LMG 22925 / RQ-24)</name>
    <dbReference type="NCBI Taxonomy" id="649638"/>
    <lineage>
        <taxon>Bacteria</taxon>
        <taxon>Thermotogati</taxon>
        <taxon>Deinococcota</taxon>
        <taxon>Deinococci</taxon>
        <taxon>Trueperales</taxon>
        <taxon>Trueperaceae</taxon>
        <taxon>Truepera</taxon>
    </lineage>
</organism>
<dbReference type="RefSeq" id="WP_013178643.1">
    <property type="nucleotide sequence ID" value="NC_014221.1"/>
</dbReference>
<dbReference type="Proteomes" id="UP000000379">
    <property type="component" value="Chromosome"/>
</dbReference>
<dbReference type="AlphaFoldDB" id="D7CRV1"/>
<keyword evidence="2" id="KW-0812">Transmembrane</keyword>
<name>D7CRV1_TRURR</name>
<gene>
    <name evidence="3" type="ordered locus">Trad_2166</name>
</gene>
<reference evidence="3 4" key="2">
    <citation type="journal article" date="2011" name="Stand. Genomic Sci.">
        <title>Complete genome sequence of Truepera radiovictrix type strain (RQ-24).</title>
        <authorList>
            <person name="Ivanova N."/>
            <person name="Rohde C."/>
            <person name="Munk C."/>
            <person name="Nolan M."/>
            <person name="Lucas S."/>
            <person name="Del Rio T.G."/>
            <person name="Tice H."/>
            <person name="Deshpande S."/>
            <person name="Cheng J.F."/>
            <person name="Tapia R."/>
            <person name="Han C."/>
            <person name="Goodwin L."/>
            <person name="Pitluck S."/>
            <person name="Liolios K."/>
            <person name="Mavromatis K."/>
            <person name="Mikhailova N."/>
            <person name="Pati A."/>
            <person name="Chen A."/>
            <person name="Palaniappan K."/>
            <person name="Land M."/>
            <person name="Hauser L."/>
            <person name="Chang Y.J."/>
            <person name="Jeffries C.D."/>
            <person name="Brambilla E."/>
            <person name="Rohde M."/>
            <person name="Goker M."/>
            <person name="Tindall B.J."/>
            <person name="Woyke T."/>
            <person name="Bristow J."/>
            <person name="Eisen J.A."/>
            <person name="Markowitz V."/>
            <person name="Hugenholtz P."/>
            <person name="Kyrpides N.C."/>
            <person name="Klenk H.P."/>
            <person name="Lapidus A."/>
        </authorList>
    </citation>
    <scope>NUCLEOTIDE SEQUENCE [LARGE SCALE GENOMIC DNA]</scope>
    <source>
        <strain evidence="4">DSM 17093 / CIP 108686 / LMG 22925 / RQ-24</strain>
    </source>
</reference>
<sequence>MKRSLQEIVELVVFALVALLVLTGVLWFTGWLVGLLGMVFIWAAGLLWSLLRWLVPIAIIIAAVYALVRLLQRQSQRAAAPSVTSANPDAATTGDAAPAPAAAPVTTIDASGEPVDPAADIAASTPAGDPASSAAAVDASGEPVPTVDAEPVTEAPADVATGNVPESGEPVATVDAELVEDKPADGQDGEGEAAKDETQEKEKKD</sequence>
<feature type="compositionally biased region" description="Low complexity" evidence="1">
    <location>
        <begin position="122"/>
        <end position="141"/>
    </location>
</feature>
<evidence type="ECO:0000313" key="4">
    <source>
        <dbReference type="Proteomes" id="UP000000379"/>
    </source>
</evidence>
<protein>
    <submittedName>
        <fullName evidence="3">Uncharacterized protein</fullName>
    </submittedName>
</protein>
<accession>D7CRV1</accession>
<feature type="compositionally biased region" description="Basic and acidic residues" evidence="1">
    <location>
        <begin position="192"/>
        <end position="205"/>
    </location>
</feature>
<feature type="transmembrane region" description="Helical" evidence="2">
    <location>
        <begin position="12"/>
        <end position="44"/>
    </location>
</feature>
<keyword evidence="2" id="KW-1133">Transmembrane helix</keyword>
<feature type="compositionally biased region" description="Low complexity" evidence="1">
    <location>
        <begin position="86"/>
        <end position="110"/>
    </location>
</feature>
<evidence type="ECO:0000256" key="2">
    <source>
        <dbReference type="SAM" id="Phobius"/>
    </source>
</evidence>
<keyword evidence="2" id="KW-0472">Membrane</keyword>
<proteinExistence type="predicted"/>
<evidence type="ECO:0000313" key="3">
    <source>
        <dbReference type="EMBL" id="ADI15279.1"/>
    </source>
</evidence>
<dbReference type="KEGG" id="tra:Trad_2166"/>
<reference evidence="4" key="1">
    <citation type="submission" date="2010-05" db="EMBL/GenBank/DDBJ databases">
        <title>The complete genome of Truepera radiovictris DSM 17093.</title>
        <authorList>
            <consortium name="US DOE Joint Genome Institute (JGI-PGF)"/>
            <person name="Lucas S."/>
            <person name="Copeland A."/>
            <person name="Lapidus A."/>
            <person name="Glavina del Rio T."/>
            <person name="Dalin E."/>
            <person name="Tice H."/>
            <person name="Bruce D."/>
            <person name="Goodwin L."/>
            <person name="Pitluck S."/>
            <person name="Kyrpides N."/>
            <person name="Mavromatis K."/>
            <person name="Ovchinnikova G."/>
            <person name="Munk A.C."/>
            <person name="Detter J.C."/>
            <person name="Han C."/>
            <person name="Tapia R."/>
            <person name="Land M."/>
            <person name="Hauser L."/>
            <person name="Markowitz V."/>
            <person name="Cheng J.-F."/>
            <person name="Hugenholtz P."/>
            <person name="Woyke T."/>
            <person name="Wu D."/>
            <person name="Tindall B."/>
            <person name="Pomrenke H.G."/>
            <person name="Brambilla E."/>
            <person name="Klenk H.-P."/>
            <person name="Eisen J.A."/>
        </authorList>
    </citation>
    <scope>NUCLEOTIDE SEQUENCE [LARGE SCALE GENOMIC DNA]</scope>
    <source>
        <strain evidence="4">DSM 17093 / CIP 108686 / LMG 22925 / RQ-24</strain>
    </source>
</reference>
<keyword evidence="4" id="KW-1185">Reference proteome</keyword>
<evidence type="ECO:0000256" key="1">
    <source>
        <dbReference type="SAM" id="MobiDB-lite"/>
    </source>
</evidence>
<dbReference type="HOGENOM" id="CLU_1337031_0_0_0"/>
<feature type="region of interest" description="Disordered" evidence="1">
    <location>
        <begin position="81"/>
        <end position="205"/>
    </location>
</feature>
<feature type="transmembrane region" description="Helical" evidence="2">
    <location>
        <begin position="50"/>
        <end position="68"/>
    </location>
</feature>
<dbReference type="EMBL" id="CP002049">
    <property type="protein sequence ID" value="ADI15279.1"/>
    <property type="molecule type" value="Genomic_DNA"/>
</dbReference>